<keyword evidence="2" id="KW-0862">Zinc</keyword>
<dbReference type="EMBL" id="JAGDFM010000043">
    <property type="protein sequence ID" value="KAG7389559.1"/>
    <property type="molecule type" value="Genomic_DNA"/>
</dbReference>
<evidence type="ECO:0000256" key="3">
    <source>
        <dbReference type="SAM" id="MobiDB-lite"/>
    </source>
</evidence>
<dbReference type="Proteomes" id="UP000694044">
    <property type="component" value="Unassembled WGS sequence"/>
</dbReference>
<dbReference type="GO" id="GO:0003677">
    <property type="term" value="F:DNA binding"/>
    <property type="evidence" value="ECO:0007669"/>
    <property type="project" value="InterPro"/>
</dbReference>
<dbReference type="GO" id="GO:0008270">
    <property type="term" value="F:zinc ion binding"/>
    <property type="evidence" value="ECO:0007669"/>
    <property type="project" value="InterPro"/>
</dbReference>
<organism evidence="5 6">
    <name type="scientific">Phytophthora pseudosyringae</name>
    <dbReference type="NCBI Taxonomy" id="221518"/>
    <lineage>
        <taxon>Eukaryota</taxon>
        <taxon>Sar</taxon>
        <taxon>Stramenopiles</taxon>
        <taxon>Oomycota</taxon>
        <taxon>Peronosporomycetes</taxon>
        <taxon>Peronosporales</taxon>
        <taxon>Peronosporaceae</taxon>
        <taxon>Phytophthora</taxon>
    </lineage>
</organism>
<keyword evidence="6" id="KW-1185">Reference proteome</keyword>
<name>A0A8T1WD32_9STRA</name>
<evidence type="ECO:0000313" key="6">
    <source>
        <dbReference type="Proteomes" id="UP000694044"/>
    </source>
</evidence>
<feature type="region of interest" description="Disordered" evidence="3">
    <location>
        <begin position="150"/>
        <end position="204"/>
    </location>
</feature>
<dbReference type="SMART" id="SM01336">
    <property type="entry name" value="zf-PARP"/>
    <property type="match status" value="1"/>
</dbReference>
<gene>
    <name evidence="5" type="ORF">PHYPSEUDO_010204</name>
</gene>
<dbReference type="InterPro" id="IPR001510">
    <property type="entry name" value="Znf_PARP"/>
</dbReference>
<keyword evidence="1" id="KW-0479">Metal-binding</keyword>
<dbReference type="OrthoDB" id="68449at2759"/>
<proteinExistence type="predicted"/>
<feature type="region of interest" description="Disordered" evidence="3">
    <location>
        <begin position="71"/>
        <end position="97"/>
    </location>
</feature>
<accession>A0A8T1WD32</accession>
<comment type="caution">
    <text evidence="5">The sequence shown here is derived from an EMBL/GenBank/DDBJ whole genome shotgun (WGS) entry which is preliminary data.</text>
</comment>
<evidence type="ECO:0000256" key="2">
    <source>
        <dbReference type="ARBA" id="ARBA00022833"/>
    </source>
</evidence>
<evidence type="ECO:0000256" key="1">
    <source>
        <dbReference type="ARBA" id="ARBA00022723"/>
    </source>
</evidence>
<evidence type="ECO:0000313" key="5">
    <source>
        <dbReference type="EMBL" id="KAG7389559.1"/>
    </source>
</evidence>
<dbReference type="AlphaFoldDB" id="A0A8T1WD32"/>
<feature type="domain" description="PARP-type" evidence="4">
    <location>
        <begin position="303"/>
        <end position="379"/>
    </location>
</feature>
<evidence type="ECO:0000259" key="4">
    <source>
        <dbReference type="SMART" id="SM01336"/>
    </source>
</evidence>
<sequence>MTSSPRWCPGATKAEPAEKSIRACWDQIRGSDSSWALAMAKFVARPSPGFDSGPHKPSPGWTWSARARCKQDSRRPAGSSDRLRGSQQLQVAPGRRSVVSLRYSPHADARIKAWTLTSRSHSDKGHPPCSTHPRITRLELRVKQSEALLERAPEPAPGRQQAQRISRPPAQVHSLPAAASAPEVAGKTEARLAPPSPPLQVNQGVEKTSFVRDIAPHSSSKQSSAVTLQLPRAPQSPFCSFGFASLTQAGNTPKTAEAKLLLLLHAAESAAKLHPRLLPQVPPPGTSPRSSNSWSRCDQAVARVAPIATTTCQVCSKCIAKGEWQLGLMFIHVEGFMLMEWYHLQCSKSLQGSGLSDVLHTVQSEMTPAQKQEFQLACQKVG</sequence>
<protein>
    <recommendedName>
        <fullName evidence="4">PARP-type domain-containing protein</fullName>
    </recommendedName>
</protein>
<reference evidence="5" key="1">
    <citation type="submission" date="2021-02" db="EMBL/GenBank/DDBJ databases">
        <authorList>
            <person name="Palmer J.M."/>
        </authorList>
    </citation>
    <scope>NUCLEOTIDE SEQUENCE</scope>
    <source>
        <strain evidence="5">SCRP734</strain>
    </source>
</reference>